<dbReference type="InterPro" id="IPR005754">
    <property type="entry name" value="Sortase"/>
</dbReference>
<dbReference type="GO" id="GO:0008234">
    <property type="term" value="F:cysteine-type peptidase activity"/>
    <property type="evidence" value="ECO:0007669"/>
    <property type="project" value="UniProtKB-KW"/>
</dbReference>
<evidence type="ECO:0000256" key="1">
    <source>
        <dbReference type="ARBA" id="ARBA00022670"/>
    </source>
</evidence>
<keyword evidence="5" id="KW-1133">Transmembrane helix</keyword>
<evidence type="ECO:0000256" key="4">
    <source>
        <dbReference type="PIRSR" id="PIRSR605754-1"/>
    </source>
</evidence>
<feature type="active site" description="Proton donor/acceptor" evidence="4">
    <location>
        <position position="137"/>
    </location>
</feature>
<feature type="transmembrane region" description="Helical" evidence="5">
    <location>
        <begin position="12"/>
        <end position="32"/>
    </location>
</feature>
<evidence type="ECO:0000256" key="5">
    <source>
        <dbReference type="SAM" id="Phobius"/>
    </source>
</evidence>
<dbReference type="CDD" id="cd06165">
    <property type="entry name" value="Sortase_A"/>
    <property type="match status" value="1"/>
</dbReference>
<reference evidence="6 7" key="1">
    <citation type="journal article" date="2015" name="Genome Announc.">
        <title>Expanding the biotechnology potential of lactobacilli through comparative genomics of 213 strains and associated genera.</title>
        <authorList>
            <person name="Sun Z."/>
            <person name="Harris H.M."/>
            <person name="McCann A."/>
            <person name="Guo C."/>
            <person name="Argimon S."/>
            <person name="Zhang W."/>
            <person name="Yang X."/>
            <person name="Jeffery I.B."/>
            <person name="Cooney J.C."/>
            <person name="Kagawa T.F."/>
            <person name="Liu W."/>
            <person name="Song Y."/>
            <person name="Salvetti E."/>
            <person name="Wrobel A."/>
            <person name="Rasinkangas P."/>
            <person name="Parkhill J."/>
            <person name="Rea M.C."/>
            <person name="O'Sullivan O."/>
            <person name="Ritari J."/>
            <person name="Douillard F.P."/>
            <person name="Paul Ross R."/>
            <person name="Yang R."/>
            <person name="Briner A.E."/>
            <person name="Felis G.E."/>
            <person name="de Vos W.M."/>
            <person name="Barrangou R."/>
            <person name="Klaenhammer T.R."/>
            <person name="Caufield P.W."/>
            <person name="Cui Y."/>
            <person name="Zhang H."/>
            <person name="O'Toole P.W."/>
        </authorList>
    </citation>
    <scope>NUCLEOTIDE SEQUENCE [LARGE SCALE GENOMIC DNA]</scope>
    <source>
        <strain evidence="6 7">DSM 20014</strain>
    </source>
</reference>
<dbReference type="STRING" id="1620.IV67_GL000152"/>
<sequence length="243" mass="27147">MAKKEQRTKSKRRWWSTVLYFILILVALGLIFHNQIASFAIKTFQPEVTTSSVKKSEAKKKDANYDWSAVNTLTAQQILKARVNAGQVDFIGFVTVPEIGLSVPIANGVSDTILSLGAGTLNEAQQMGTGNYALASHFIQGDSGKDILFSPIYYKGKVGQKIYLTDMKKVYEYKATEYTTVKPTDVQVADPIPGRKMITLITCDYTAERGRVILQGDLQKEMDFDDAPSDALKSFEQDNRWIK</sequence>
<dbReference type="InterPro" id="IPR023365">
    <property type="entry name" value="Sortase_dom-sf"/>
</dbReference>
<accession>A0A0R2JH26</accession>
<dbReference type="SUPFAM" id="SSF63817">
    <property type="entry name" value="Sortase"/>
    <property type="match status" value="1"/>
</dbReference>
<evidence type="ECO:0000256" key="2">
    <source>
        <dbReference type="ARBA" id="ARBA00022801"/>
    </source>
</evidence>
<dbReference type="NCBIfam" id="TIGR01076">
    <property type="entry name" value="sortase_fam"/>
    <property type="match status" value="1"/>
</dbReference>
<gene>
    <name evidence="6" type="ORF">IV67_GL000152</name>
</gene>
<keyword evidence="1" id="KW-0645">Protease</keyword>
<keyword evidence="7" id="KW-1185">Reference proteome</keyword>
<evidence type="ECO:0000313" key="7">
    <source>
        <dbReference type="Proteomes" id="UP000051673"/>
    </source>
</evidence>
<keyword evidence="3" id="KW-0788">Thiol protease</keyword>
<proteinExistence type="predicted"/>
<organism evidence="6 7">
    <name type="scientific">Weissella minor</name>
    <dbReference type="NCBI Taxonomy" id="1620"/>
    <lineage>
        <taxon>Bacteria</taxon>
        <taxon>Bacillati</taxon>
        <taxon>Bacillota</taxon>
        <taxon>Bacilli</taxon>
        <taxon>Lactobacillales</taxon>
        <taxon>Lactobacillaceae</taxon>
        <taxon>Weissella</taxon>
    </lineage>
</organism>
<dbReference type="Gene3D" id="2.40.260.10">
    <property type="entry name" value="Sortase"/>
    <property type="match status" value="1"/>
</dbReference>
<keyword evidence="5" id="KW-0472">Membrane</keyword>
<dbReference type="OrthoDB" id="1648028at2"/>
<dbReference type="Pfam" id="PF04203">
    <property type="entry name" value="Sortase"/>
    <property type="match status" value="1"/>
</dbReference>
<dbReference type="Proteomes" id="UP000051673">
    <property type="component" value="Unassembled WGS sequence"/>
</dbReference>
<dbReference type="GO" id="GO:0006508">
    <property type="term" value="P:proteolysis"/>
    <property type="evidence" value="ECO:0007669"/>
    <property type="project" value="UniProtKB-KW"/>
</dbReference>
<dbReference type="RefSeq" id="WP_057787213.1">
    <property type="nucleotide sequence ID" value="NZ_JQCD01000024.1"/>
</dbReference>
<dbReference type="PATRIC" id="fig|1620.3.peg.157"/>
<keyword evidence="2" id="KW-0378">Hydrolase</keyword>
<dbReference type="InterPro" id="IPR042007">
    <property type="entry name" value="Sortase_A"/>
</dbReference>
<protein>
    <submittedName>
        <fullName evidence="6">Sortase</fullName>
    </submittedName>
</protein>
<dbReference type="EMBL" id="JQCD01000024">
    <property type="protein sequence ID" value="KRN76649.1"/>
    <property type="molecule type" value="Genomic_DNA"/>
</dbReference>
<keyword evidence="5" id="KW-0812">Transmembrane</keyword>
<name>A0A0R2JH26_9LACO</name>
<evidence type="ECO:0000256" key="3">
    <source>
        <dbReference type="ARBA" id="ARBA00022807"/>
    </source>
</evidence>
<dbReference type="AlphaFoldDB" id="A0A0R2JH26"/>
<evidence type="ECO:0000313" key="6">
    <source>
        <dbReference type="EMBL" id="KRN76649.1"/>
    </source>
</evidence>
<comment type="caution">
    <text evidence="6">The sequence shown here is derived from an EMBL/GenBank/DDBJ whole genome shotgun (WGS) entry which is preliminary data.</text>
</comment>
<feature type="active site" description="Acyl-thioester intermediate" evidence="4">
    <location>
        <position position="203"/>
    </location>
</feature>